<dbReference type="FunFam" id="1.20.140.40:FF:000002">
    <property type="entry name" value="Putative invertase inhibitor"/>
    <property type="match status" value="1"/>
</dbReference>
<dbReference type="GeneID" id="130714347"/>
<keyword evidence="1 4" id="KW-0732">Signal</keyword>
<protein>
    <recommendedName>
        <fullName evidence="5">Pectinesterase inhibitor domain-containing protein</fullName>
    </recommendedName>
</protein>
<dbReference type="OMA" id="AWTIVNS"/>
<evidence type="ECO:0000256" key="3">
    <source>
        <dbReference type="ARBA" id="ARBA00038471"/>
    </source>
</evidence>
<dbReference type="PANTHER" id="PTHR36710">
    <property type="entry name" value="PECTINESTERASE INHIBITOR-LIKE"/>
    <property type="match status" value="1"/>
</dbReference>
<evidence type="ECO:0000259" key="5">
    <source>
        <dbReference type="SMART" id="SM00856"/>
    </source>
</evidence>
<feature type="signal peptide" evidence="4">
    <location>
        <begin position="1"/>
        <end position="22"/>
    </location>
</feature>
<evidence type="ECO:0000313" key="6">
    <source>
        <dbReference type="EMBL" id="AFK39196.1"/>
    </source>
</evidence>
<dbReference type="Gene3D" id="1.20.140.40">
    <property type="entry name" value="Invertase/pectin methylesterase inhibitor family protein"/>
    <property type="match status" value="1"/>
</dbReference>
<sequence length="195" mass="21272">MLESSFLCLFFLFLITIPLGTSCSTLRTTTTTPHDIIDQTCEKCANQSTILSYTLCSTSLPAIPVSHSTNLQGLGLIAMELALENVTNTLATIEKLLLDTTSFDDNFALGCLTDCLELYSDAAWTIVESIEVFLSGKYEVSRTWMSEVMEAASTCQGGFVEKGEVSPLTEENYNLFQLCGIALCIIHLSNPEVPS</sequence>
<accession>I3SG04</accession>
<proteinExistence type="evidence at transcript level"/>
<comment type="similarity">
    <text evidence="3">Belongs to the PMEI family.</text>
</comment>
<feature type="chain" id="PRO_5003679439" description="Pectinesterase inhibitor domain-containing protein" evidence="4">
    <location>
        <begin position="23"/>
        <end position="195"/>
    </location>
</feature>
<reference evidence="6" key="1">
    <citation type="submission" date="2012-05" db="EMBL/GenBank/DDBJ databases">
        <authorList>
            <person name="Krishnakumar V."/>
            <person name="Cheung F."/>
            <person name="Xiao Y."/>
            <person name="Chan A."/>
            <person name="Moskal W.A."/>
            <person name="Town C.D."/>
        </authorList>
    </citation>
    <scope>NUCLEOTIDE SEQUENCE</scope>
</reference>
<dbReference type="AlphaFoldDB" id="I3SG04"/>
<dbReference type="GO" id="GO:0005576">
    <property type="term" value="C:extracellular region"/>
    <property type="evidence" value="ECO:0007669"/>
    <property type="project" value="UniProtKB-ARBA"/>
</dbReference>
<dbReference type="InterPro" id="IPR052421">
    <property type="entry name" value="PCW_Enzyme_Inhibitor"/>
</dbReference>
<feature type="domain" description="Pectinesterase inhibitor" evidence="5">
    <location>
        <begin position="32"/>
        <end position="185"/>
    </location>
</feature>
<dbReference type="InterPro" id="IPR035513">
    <property type="entry name" value="Invertase/methylesterase_inhib"/>
</dbReference>
<evidence type="ECO:0000256" key="1">
    <source>
        <dbReference type="ARBA" id="ARBA00022729"/>
    </source>
</evidence>
<organism evidence="6">
    <name type="scientific">Lotus japonicus</name>
    <name type="common">Lotus corniculatus var. japonicus</name>
    <dbReference type="NCBI Taxonomy" id="34305"/>
    <lineage>
        <taxon>Eukaryota</taxon>
        <taxon>Viridiplantae</taxon>
        <taxon>Streptophyta</taxon>
        <taxon>Embryophyta</taxon>
        <taxon>Tracheophyta</taxon>
        <taxon>Spermatophyta</taxon>
        <taxon>Magnoliopsida</taxon>
        <taxon>eudicotyledons</taxon>
        <taxon>Gunneridae</taxon>
        <taxon>Pentapetalae</taxon>
        <taxon>rosids</taxon>
        <taxon>fabids</taxon>
        <taxon>Fabales</taxon>
        <taxon>Fabaceae</taxon>
        <taxon>Papilionoideae</taxon>
        <taxon>50 kb inversion clade</taxon>
        <taxon>NPAAA clade</taxon>
        <taxon>Hologalegina</taxon>
        <taxon>robinioid clade</taxon>
        <taxon>Loteae</taxon>
        <taxon>Lotus</taxon>
    </lineage>
</organism>
<dbReference type="NCBIfam" id="TIGR01614">
    <property type="entry name" value="PME_inhib"/>
    <property type="match status" value="1"/>
</dbReference>
<dbReference type="SMART" id="SM00856">
    <property type="entry name" value="PMEI"/>
    <property type="match status" value="1"/>
</dbReference>
<dbReference type="PANTHER" id="PTHR36710:SF15">
    <property type="entry name" value="INVERTASE INHIBITOR"/>
    <property type="match status" value="1"/>
</dbReference>
<dbReference type="InterPro" id="IPR034088">
    <property type="entry name" value="Pla_a_1-like"/>
</dbReference>
<dbReference type="GO" id="GO:0004857">
    <property type="term" value="F:enzyme inhibitor activity"/>
    <property type="evidence" value="ECO:0007669"/>
    <property type="project" value="InterPro"/>
</dbReference>
<dbReference type="EMBL" id="BT139401">
    <property type="protein sequence ID" value="AFK39196.1"/>
    <property type="molecule type" value="mRNA"/>
</dbReference>
<evidence type="ECO:0000256" key="2">
    <source>
        <dbReference type="ARBA" id="ARBA00023157"/>
    </source>
</evidence>
<evidence type="ECO:0000256" key="4">
    <source>
        <dbReference type="SAM" id="SignalP"/>
    </source>
</evidence>
<name>I3SG04_LOTJA</name>
<dbReference type="InterPro" id="IPR006501">
    <property type="entry name" value="Pectinesterase_inhib_dom"/>
</dbReference>
<keyword evidence="2" id="KW-1015">Disulfide bond</keyword>
<dbReference type="RefSeq" id="XP_057420226.1">
    <property type="nucleotide sequence ID" value="XM_057564243.1"/>
</dbReference>
<dbReference type="Pfam" id="PF04043">
    <property type="entry name" value="PMEI"/>
    <property type="match status" value="1"/>
</dbReference>
<dbReference type="KEGG" id="lja:130714347"/>
<dbReference type="CDD" id="cd15795">
    <property type="entry name" value="PMEI-Pla_a_1_like"/>
    <property type="match status" value="1"/>
</dbReference>
<dbReference type="OrthoDB" id="1902988at2759"/>
<dbReference type="SUPFAM" id="SSF101148">
    <property type="entry name" value="Plant invertase/pectin methylesterase inhibitor"/>
    <property type="match status" value="1"/>
</dbReference>